<feature type="region of interest" description="Disordered" evidence="1">
    <location>
        <begin position="231"/>
        <end position="418"/>
    </location>
</feature>
<reference evidence="2" key="1">
    <citation type="journal article" date="2020" name="Stud. Mycol.">
        <title>101 Dothideomycetes genomes: a test case for predicting lifestyles and emergence of pathogens.</title>
        <authorList>
            <person name="Haridas S."/>
            <person name="Albert R."/>
            <person name="Binder M."/>
            <person name="Bloem J."/>
            <person name="Labutti K."/>
            <person name="Salamov A."/>
            <person name="Andreopoulos B."/>
            <person name="Baker S."/>
            <person name="Barry K."/>
            <person name="Bills G."/>
            <person name="Bluhm B."/>
            <person name="Cannon C."/>
            <person name="Castanera R."/>
            <person name="Culley D."/>
            <person name="Daum C."/>
            <person name="Ezra D."/>
            <person name="Gonzalez J."/>
            <person name="Henrissat B."/>
            <person name="Kuo A."/>
            <person name="Liang C."/>
            <person name="Lipzen A."/>
            <person name="Lutzoni F."/>
            <person name="Magnuson J."/>
            <person name="Mondo S."/>
            <person name="Nolan M."/>
            <person name="Ohm R."/>
            <person name="Pangilinan J."/>
            <person name="Park H.-J."/>
            <person name="Ramirez L."/>
            <person name="Alfaro M."/>
            <person name="Sun H."/>
            <person name="Tritt A."/>
            <person name="Yoshinaga Y."/>
            <person name="Zwiers L.-H."/>
            <person name="Turgeon B."/>
            <person name="Goodwin S."/>
            <person name="Spatafora J."/>
            <person name="Crous P."/>
            <person name="Grigoriev I."/>
        </authorList>
    </citation>
    <scope>NUCLEOTIDE SEQUENCE</scope>
    <source>
        <strain evidence="2">CBS 119925</strain>
    </source>
</reference>
<name>A0A6A6VH85_9PLEO</name>
<sequence>MSSYAQFYQYLDQGQLLDSTNVLSYGYDDRRREKSPSSMVNHSGHSPGPLSTPPHSRNTSQPPEQPPDQMVYDDLGGSQSDSPVTVPTPDVDVFELELLDSDAPLRAFYYQQGNNMTSTHVQEESIPALTTNFYLPSQVLSESLVATQNQQYQASLAQQSPLLQLTSQPPEPLFSQGYTTQPVHHDPWPSQRPHQNPILPQSGGVLFDPETDPTDYANWINFDVDQWINNHPEPDVFTSPSEPTPTPFSQSGLFSLPAHPPQDYPTHRPRIGVVVPSPPPRPQPYLNQNLSPPAIVHESVTQRHVSPVSPNASAVWSSGGQLPSSPYQIALSPQASVHSPGGSEGALSSYNHSDSGVPALPAGESTVSEPSDAKTRYPSSAGSVSEGYSDVSPEPDSRPRRRAGRGSGRPGGRAHGTHLDPEVAKQAHQMRQVVACWHCVLQRDRCGPGDICERCLKRANRPNADCGLGCSRVRLTELSYEFLPTLVTQMHEDAFLMRFANKHIRQWHNVEITATMTCGQRGMPRIKVQVYEFVPTDEELLLQIQYHTDKKTGARYPVTKRSPALGMVHINHNEEKRYDQYVDLIVNKYIDEFADLCWREDDNDFQQRFFTEMTKVKTSSGEEATLVREVCRLLVVTFIMSHTITLAEEDKYHALSKMHSFSGQYQDFTSPRMTNRQLKYFFAHIQRKSLSAVLNKLQQIFKSSKGCDKWLAAFIGISGLCMALEDQQMTIHQVMETQARTEGIELHVMQAKAEAACRDIDAQIKFLHQLFRWKYNRKYNPLLKHEDMWVSQDEAVHESQLYFLKRVAQLVKENIDFLQTRSSVSICHANQSKYTSRLVGQFLLSFWYPMMM</sequence>
<dbReference type="EMBL" id="MU006565">
    <property type="protein sequence ID" value="KAF2749945.1"/>
    <property type="molecule type" value="Genomic_DNA"/>
</dbReference>
<dbReference type="PANTHER" id="PTHR35392:SF1">
    <property type="entry name" value="ZN(II)2CYS6 TRANSCRIPTION FACTOR (EUROFUNG)"/>
    <property type="match status" value="1"/>
</dbReference>
<keyword evidence="3" id="KW-1185">Reference proteome</keyword>
<feature type="region of interest" description="Disordered" evidence="1">
    <location>
        <begin position="28"/>
        <end position="88"/>
    </location>
</feature>
<feature type="compositionally biased region" description="Polar residues" evidence="1">
    <location>
        <begin position="302"/>
        <end position="337"/>
    </location>
</feature>
<dbReference type="InterPro" id="IPR052973">
    <property type="entry name" value="Fungal_sec-metab_reg_TF"/>
</dbReference>
<dbReference type="AlphaFoldDB" id="A0A6A6VH85"/>
<feature type="compositionally biased region" description="Polar residues" evidence="1">
    <location>
        <begin position="53"/>
        <end position="62"/>
    </location>
</feature>
<evidence type="ECO:0000256" key="1">
    <source>
        <dbReference type="SAM" id="MobiDB-lite"/>
    </source>
</evidence>
<protein>
    <submittedName>
        <fullName evidence="2">Uncharacterized protein</fullName>
    </submittedName>
</protein>
<organism evidence="2 3">
    <name type="scientific">Sporormia fimetaria CBS 119925</name>
    <dbReference type="NCBI Taxonomy" id="1340428"/>
    <lineage>
        <taxon>Eukaryota</taxon>
        <taxon>Fungi</taxon>
        <taxon>Dikarya</taxon>
        <taxon>Ascomycota</taxon>
        <taxon>Pezizomycotina</taxon>
        <taxon>Dothideomycetes</taxon>
        <taxon>Pleosporomycetidae</taxon>
        <taxon>Pleosporales</taxon>
        <taxon>Sporormiaceae</taxon>
        <taxon>Sporormia</taxon>
    </lineage>
</organism>
<dbReference type="Proteomes" id="UP000799440">
    <property type="component" value="Unassembled WGS sequence"/>
</dbReference>
<proteinExistence type="predicted"/>
<evidence type="ECO:0000313" key="2">
    <source>
        <dbReference type="EMBL" id="KAF2749945.1"/>
    </source>
</evidence>
<evidence type="ECO:0000313" key="3">
    <source>
        <dbReference type="Proteomes" id="UP000799440"/>
    </source>
</evidence>
<dbReference type="OrthoDB" id="4226666at2759"/>
<feature type="compositionally biased region" description="Gly residues" evidence="1">
    <location>
        <begin position="405"/>
        <end position="414"/>
    </location>
</feature>
<accession>A0A6A6VH85</accession>
<dbReference type="PANTHER" id="PTHR35392">
    <property type="entry name" value="ZN(II)2CYS6 TRANSCRIPTION FACTOR (EUROFUNG)-RELATED-RELATED"/>
    <property type="match status" value="1"/>
</dbReference>
<gene>
    <name evidence="2" type="ORF">M011DRAFT_475265</name>
</gene>